<organism evidence="2 3">
    <name type="scientific">Zhongshania borealis</name>
    <dbReference type="NCBI Taxonomy" id="889488"/>
    <lineage>
        <taxon>Bacteria</taxon>
        <taxon>Pseudomonadati</taxon>
        <taxon>Pseudomonadota</taxon>
        <taxon>Gammaproteobacteria</taxon>
        <taxon>Cellvibrionales</taxon>
        <taxon>Spongiibacteraceae</taxon>
        <taxon>Zhongshania</taxon>
    </lineage>
</organism>
<keyword evidence="3" id="KW-1185">Reference proteome</keyword>
<evidence type="ECO:0000313" key="3">
    <source>
        <dbReference type="Proteomes" id="UP001500392"/>
    </source>
</evidence>
<protein>
    <submittedName>
        <fullName evidence="2">Uncharacterized protein</fullName>
    </submittedName>
</protein>
<keyword evidence="1" id="KW-0472">Membrane</keyword>
<keyword evidence="1" id="KW-0812">Transmembrane</keyword>
<reference evidence="3" key="1">
    <citation type="journal article" date="2019" name="Int. J. Syst. Evol. Microbiol.">
        <title>The Global Catalogue of Microorganisms (GCM) 10K type strain sequencing project: providing services to taxonomists for standard genome sequencing and annotation.</title>
        <authorList>
            <consortium name="The Broad Institute Genomics Platform"/>
            <consortium name="The Broad Institute Genome Sequencing Center for Infectious Disease"/>
            <person name="Wu L."/>
            <person name="Ma J."/>
        </authorList>
    </citation>
    <scope>NUCLEOTIDE SEQUENCE [LARGE SCALE GENOMIC DNA]</scope>
    <source>
        <strain evidence="3">JCM 17304</strain>
    </source>
</reference>
<feature type="transmembrane region" description="Helical" evidence="1">
    <location>
        <begin position="87"/>
        <end position="107"/>
    </location>
</feature>
<dbReference type="Proteomes" id="UP001500392">
    <property type="component" value="Unassembled WGS sequence"/>
</dbReference>
<feature type="transmembrane region" description="Helical" evidence="1">
    <location>
        <begin position="46"/>
        <end position="67"/>
    </location>
</feature>
<accession>A0ABP7X123</accession>
<evidence type="ECO:0000256" key="1">
    <source>
        <dbReference type="SAM" id="Phobius"/>
    </source>
</evidence>
<gene>
    <name evidence="2" type="ORF">GCM10022414_29740</name>
</gene>
<keyword evidence="1" id="KW-1133">Transmembrane helix</keyword>
<comment type="caution">
    <text evidence="2">The sequence shown here is derived from an EMBL/GenBank/DDBJ whole genome shotgun (WGS) entry which is preliminary data.</text>
</comment>
<sequence>MAAFGLAANALLPQLSINSWAVLHSILAVLLVLFGRYSVFESAMKLMILLMFITVMTALANLDLSAINIQQTVSISTDIQRHGKMRSLSLAVLAAALPCCVIATGCAKRIGTPARHCRWRA</sequence>
<dbReference type="EMBL" id="BAABDM010000006">
    <property type="protein sequence ID" value="GAA4102068.1"/>
    <property type="molecule type" value="Genomic_DNA"/>
</dbReference>
<name>A0ABP7X123_9GAMM</name>
<proteinExistence type="predicted"/>
<feature type="transmembrane region" description="Helical" evidence="1">
    <location>
        <begin position="20"/>
        <end position="39"/>
    </location>
</feature>
<evidence type="ECO:0000313" key="2">
    <source>
        <dbReference type="EMBL" id="GAA4102068.1"/>
    </source>
</evidence>
<dbReference type="RefSeq" id="WP_344937527.1">
    <property type="nucleotide sequence ID" value="NZ_BAABDM010000006.1"/>
</dbReference>